<keyword evidence="2" id="KW-0812">Transmembrane</keyword>
<evidence type="ECO:0000313" key="5">
    <source>
        <dbReference type="EMBL" id="VFT79336.1"/>
    </source>
</evidence>
<dbReference type="AlphaFoldDB" id="A0A485K7I1"/>
<reference evidence="5 6" key="1">
    <citation type="submission" date="2019-03" db="EMBL/GenBank/DDBJ databases">
        <authorList>
            <person name="Gaulin E."/>
            <person name="Dumas B."/>
        </authorList>
    </citation>
    <scope>NUCLEOTIDE SEQUENCE [LARGE SCALE GENOMIC DNA]</scope>
    <source>
        <strain evidence="5">CBS 568.67</strain>
    </source>
</reference>
<accession>A0A485K7I1</accession>
<gene>
    <name evidence="5" type="primary">Aste57867_2133</name>
    <name evidence="4" type="ORF">As57867_002128</name>
    <name evidence="5" type="ORF">ASTE57867_2133</name>
</gene>
<evidence type="ECO:0000313" key="6">
    <source>
        <dbReference type="Proteomes" id="UP000332933"/>
    </source>
</evidence>
<feature type="region of interest" description="Disordered" evidence="1">
    <location>
        <begin position="706"/>
        <end position="733"/>
    </location>
</feature>
<feature type="signal peptide" evidence="3">
    <location>
        <begin position="1"/>
        <end position="28"/>
    </location>
</feature>
<evidence type="ECO:0000256" key="1">
    <source>
        <dbReference type="SAM" id="MobiDB-lite"/>
    </source>
</evidence>
<reference evidence="4" key="2">
    <citation type="submission" date="2019-06" db="EMBL/GenBank/DDBJ databases">
        <title>Genomics analysis of Aphanomyces spp. identifies a new class of oomycete effector associated with host adaptation.</title>
        <authorList>
            <person name="Gaulin E."/>
        </authorList>
    </citation>
    <scope>NUCLEOTIDE SEQUENCE</scope>
    <source>
        <strain evidence="4">CBS 578.67</strain>
    </source>
</reference>
<evidence type="ECO:0000313" key="4">
    <source>
        <dbReference type="EMBL" id="KAF0717721.1"/>
    </source>
</evidence>
<evidence type="ECO:0000256" key="3">
    <source>
        <dbReference type="SAM" id="SignalP"/>
    </source>
</evidence>
<keyword evidence="3" id="KW-0732">Signal</keyword>
<organism evidence="5 6">
    <name type="scientific">Aphanomyces stellatus</name>
    <dbReference type="NCBI Taxonomy" id="120398"/>
    <lineage>
        <taxon>Eukaryota</taxon>
        <taxon>Sar</taxon>
        <taxon>Stramenopiles</taxon>
        <taxon>Oomycota</taxon>
        <taxon>Saprolegniomycetes</taxon>
        <taxon>Saprolegniales</taxon>
        <taxon>Verrucalvaceae</taxon>
        <taxon>Aphanomyces</taxon>
    </lineage>
</organism>
<keyword evidence="2" id="KW-1133">Transmembrane helix</keyword>
<protein>
    <submittedName>
        <fullName evidence="5">Aste57867_2133 protein</fullName>
    </submittedName>
</protein>
<name>A0A485K7I1_9STRA</name>
<feature type="compositionally biased region" description="Basic residues" evidence="1">
    <location>
        <begin position="707"/>
        <end position="721"/>
    </location>
</feature>
<feature type="chain" id="PRO_5036115902" evidence="3">
    <location>
        <begin position="29"/>
        <end position="741"/>
    </location>
</feature>
<keyword evidence="6" id="KW-1185">Reference proteome</keyword>
<proteinExistence type="predicted"/>
<dbReference type="EMBL" id="CAADRA010000220">
    <property type="protein sequence ID" value="VFT79336.1"/>
    <property type="molecule type" value="Genomic_DNA"/>
</dbReference>
<evidence type="ECO:0000256" key="2">
    <source>
        <dbReference type="SAM" id="Phobius"/>
    </source>
</evidence>
<sequence length="741" mass="79542">MVARSHTMFVVGASVATCAIALSAPTQAAFQQDVARCEADLALVRCLVTASASASTSVRRCTTEFLALRCPTHRTTCEAEAIAKMLLIYHNYLDGEGEIQEAAWSSTILQTRLAGKATRDHAACVTRAFLHEYETSYTENRPLEASQDTPSTTESQTANRFVPLQSTQANTPEAPQPSIFEQLVAFMQLNLLAPRTPTRASPTERANPSHHSMTGLRSSVDPFWHHASVNVCTYPAPHMLVDSEVGTDIRDIQFHLPVLADTSIPDPKYPIPPFRHTQHDSGPHSIEGTCATFYAKTKQAHDSGGQMPSAWHIVPGEGIALRRTVVGTIECFGDAAGHCVRAWANTSHPFLVPENVPATLPACPHLPPAWCAWGGRYLGRGGVDGDRCFTYSGYSLDVLHASDPTHVIGTKSLAVESMTTGASPFCKMVSWSTAGSDMCGAELTRWRMRVACCKSYATVVTEKGGTFPAIHSPATSDDHDGINARNLVYEASFTSHGSIVAGAMMSQTLDKVSDDANASPTVLAVQAWIPHCIGPMPENDELNDDWIAHSLWCDTVRQRVTATCLHESVTAHNNSNTTTPTLKPTACLDRLDPPINGAKDAPLSLLVAAGVMSPEEGAAVVAIINTDCHSHSTETLVKLTAPSMSAVLNWTVDVPEPGYAATQIAVELALRRTPNSDWTTLGIMAVVGLVAGTATAMAVDAYINAPRRSKTRPPPHTHHKMTPIDGNEDIDGNGFEYQGGA</sequence>
<keyword evidence="2" id="KW-0472">Membrane</keyword>
<feature type="transmembrane region" description="Helical" evidence="2">
    <location>
        <begin position="678"/>
        <end position="703"/>
    </location>
</feature>
<dbReference type="EMBL" id="VJMH01000220">
    <property type="protein sequence ID" value="KAF0717721.1"/>
    <property type="molecule type" value="Genomic_DNA"/>
</dbReference>
<dbReference type="Proteomes" id="UP000332933">
    <property type="component" value="Unassembled WGS sequence"/>
</dbReference>